<keyword evidence="5" id="KW-1185">Reference proteome</keyword>
<protein>
    <submittedName>
        <fullName evidence="4">ECF transporter S component</fullName>
    </submittedName>
</protein>
<reference evidence="4 5" key="1">
    <citation type="submission" date="2020-02" db="EMBL/GenBank/DDBJ databases">
        <title>Fructobacillus sp. isolated from paper mulberry of Taiwan.</title>
        <authorList>
            <person name="Lin S.-T."/>
        </authorList>
    </citation>
    <scope>NUCLEOTIDE SEQUENCE [LARGE SCALE GENOMIC DNA]</scope>
    <source>
        <strain evidence="4 5">M1-10</strain>
    </source>
</reference>
<dbReference type="RefSeq" id="WP_213819845.1">
    <property type="nucleotide sequence ID" value="NZ_JAAMFI010000002.1"/>
</dbReference>
<dbReference type="EMBL" id="JAAMFI010000002">
    <property type="protein sequence ID" value="MBS9335250.1"/>
    <property type="molecule type" value="Genomic_DNA"/>
</dbReference>
<keyword evidence="3" id="KW-0472">Membrane</keyword>
<dbReference type="Gene3D" id="1.10.1760.20">
    <property type="match status" value="1"/>
</dbReference>
<feature type="transmembrane region" description="Helical" evidence="3">
    <location>
        <begin position="73"/>
        <end position="91"/>
    </location>
</feature>
<evidence type="ECO:0000256" key="3">
    <source>
        <dbReference type="SAM" id="Phobius"/>
    </source>
</evidence>
<dbReference type="PANTHER" id="PTHR37815:SF3">
    <property type="entry name" value="UPF0397 PROTEIN SPR0429"/>
    <property type="match status" value="1"/>
</dbReference>
<name>A0ABS5QQ69_9LACO</name>
<evidence type="ECO:0000313" key="4">
    <source>
        <dbReference type="EMBL" id="MBS9335250.1"/>
    </source>
</evidence>
<dbReference type="Pfam" id="PF07155">
    <property type="entry name" value="ECF-ribofla_trS"/>
    <property type="match status" value="1"/>
</dbReference>
<evidence type="ECO:0000256" key="1">
    <source>
        <dbReference type="ARBA" id="ARBA00022692"/>
    </source>
</evidence>
<feature type="transmembrane region" description="Helical" evidence="3">
    <location>
        <begin position="131"/>
        <end position="151"/>
    </location>
</feature>
<gene>
    <name evidence="4" type="ORF">G6R27_04305</name>
</gene>
<feature type="transmembrane region" description="Helical" evidence="3">
    <location>
        <begin position="42"/>
        <end position="67"/>
    </location>
</feature>
<evidence type="ECO:0000313" key="5">
    <source>
        <dbReference type="Proteomes" id="UP001519418"/>
    </source>
</evidence>
<dbReference type="InterPro" id="IPR009825">
    <property type="entry name" value="ECF_substrate-spec-like"/>
</dbReference>
<proteinExistence type="predicted"/>
<keyword evidence="2 3" id="KW-1133">Transmembrane helix</keyword>
<keyword evidence="1 3" id="KW-0812">Transmembrane</keyword>
<sequence length="160" mass="17169">MSNWSSKKITTVAALVAINVALSYIIRIPVPATSGYVNLLEGVIFLAALFMGQKAGFLVGAFSGGLLDLLAGYPHWILFSFLIHGLEGWVAGMAKEKASFQTVLLLLLSSVIMVLGYFLAASFLYNWQAALSSVPGNIAQTLFGLIVALLLKKAMPDKLF</sequence>
<dbReference type="PANTHER" id="PTHR37815">
    <property type="entry name" value="UPF0397 PROTEIN BC_2624-RELATED"/>
    <property type="match status" value="1"/>
</dbReference>
<dbReference type="Proteomes" id="UP001519418">
    <property type="component" value="Unassembled WGS sequence"/>
</dbReference>
<feature type="transmembrane region" description="Helical" evidence="3">
    <location>
        <begin position="103"/>
        <end position="125"/>
    </location>
</feature>
<comment type="caution">
    <text evidence="4">The sequence shown here is derived from an EMBL/GenBank/DDBJ whole genome shotgun (WGS) entry which is preliminary data.</text>
</comment>
<evidence type="ECO:0000256" key="2">
    <source>
        <dbReference type="ARBA" id="ARBA00022989"/>
    </source>
</evidence>
<organism evidence="4 5">
    <name type="scientific">Fructobacillus papyriferae</name>
    <dbReference type="NCBI Taxonomy" id="2713171"/>
    <lineage>
        <taxon>Bacteria</taxon>
        <taxon>Bacillati</taxon>
        <taxon>Bacillota</taxon>
        <taxon>Bacilli</taxon>
        <taxon>Lactobacillales</taxon>
        <taxon>Lactobacillaceae</taxon>
        <taxon>Fructobacillus</taxon>
    </lineage>
</organism>
<feature type="transmembrane region" description="Helical" evidence="3">
    <location>
        <begin position="12"/>
        <end position="30"/>
    </location>
</feature>
<accession>A0ABS5QQ69</accession>